<evidence type="ECO:0000313" key="1">
    <source>
        <dbReference type="EMBL" id="VEE50269.1"/>
    </source>
</evidence>
<accession>A0A3S5E5F9</accession>
<dbReference type="EMBL" id="LR134300">
    <property type="protein sequence ID" value="VEE50269.1"/>
    <property type="molecule type" value="Genomic_DNA"/>
</dbReference>
<name>A0A3S5E5F9_PSEFL</name>
<proteinExistence type="predicted"/>
<sequence length="34" mass="3833">MSYLNWGMHDLTEAVEYLDDGSTPIFWVGHSFGG</sequence>
<reference evidence="1 2" key="1">
    <citation type="submission" date="2018-12" db="EMBL/GenBank/DDBJ databases">
        <authorList>
            <consortium name="Pathogen Informatics"/>
        </authorList>
    </citation>
    <scope>NUCLEOTIDE SEQUENCE [LARGE SCALE GENOMIC DNA]</scope>
    <source>
        <strain evidence="1 2">NCTC10783</strain>
    </source>
</reference>
<gene>
    <name evidence="1" type="ORF">NCTC10783_06234</name>
</gene>
<organism evidence="1 2">
    <name type="scientific">Pseudomonas fluorescens</name>
    <dbReference type="NCBI Taxonomy" id="294"/>
    <lineage>
        <taxon>Bacteria</taxon>
        <taxon>Pseudomonadati</taxon>
        <taxon>Pseudomonadota</taxon>
        <taxon>Gammaproteobacteria</taxon>
        <taxon>Pseudomonadales</taxon>
        <taxon>Pseudomonadaceae</taxon>
        <taxon>Pseudomonas</taxon>
    </lineage>
</organism>
<dbReference type="SUPFAM" id="SSF53474">
    <property type="entry name" value="alpha/beta-Hydrolases"/>
    <property type="match status" value="1"/>
</dbReference>
<dbReference type="GO" id="GO:0016787">
    <property type="term" value="F:hydrolase activity"/>
    <property type="evidence" value="ECO:0007669"/>
    <property type="project" value="UniProtKB-KW"/>
</dbReference>
<protein>
    <submittedName>
        <fullName evidence="1">Putative hydrolase</fullName>
    </submittedName>
</protein>
<dbReference type="InterPro" id="IPR029058">
    <property type="entry name" value="AB_hydrolase_fold"/>
</dbReference>
<evidence type="ECO:0000313" key="2">
    <source>
        <dbReference type="Proteomes" id="UP000278078"/>
    </source>
</evidence>
<dbReference type="AlphaFoldDB" id="A0A3S5E5F9"/>
<keyword evidence="1" id="KW-0378">Hydrolase</keyword>
<dbReference type="Proteomes" id="UP000278078">
    <property type="component" value="Chromosome"/>
</dbReference>